<proteinExistence type="predicted"/>
<dbReference type="SUPFAM" id="SSF54637">
    <property type="entry name" value="Thioesterase/thiol ester dehydrase-isomerase"/>
    <property type="match status" value="1"/>
</dbReference>
<dbReference type="InterPro" id="IPR050965">
    <property type="entry name" value="UPF0336/Enoyl-CoA_hydratase"/>
</dbReference>
<dbReference type="EMBL" id="JACSPW010000008">
    <property type="protein sequence ID" value="MBD8033399.1"/>
    <property type="molecule type" value="Genomic_DNA"/>
</dbReference>
<dbReference type="PANTHER" id="PTHR43437">
    <property type="entry name" value="HYDROXYACYL-THIOESTER DEHYDRATASE TYPE 2, MITOCHONDRIAL-RELATED"/>
    <property type="match status" value="1"/>
</dbReference>
<accession>A0ABR8XNB1</accession>
<evidence type="ECO:0000259" key="1">
    <source>
        <dbReference type="Pfam" id="PF13452"/>
    </source>
</evidence>
<dbReference type="CDD" id="cd03441">
    <property type="entry name" value="R_hydratase_like"/>
    <property type="match status" value="1"/>
</dbReference>
<evidence type="ECO:0000313" key="2">
    <source>
        <dbReference type="EMBL" id="MBD8033399.1"/>
    </source>
</evidence>
<organism evidence="2 3">
    <name type="scientific">Solibacillus merdavium</name>
    <dbReference type="NCBI Taxonomy" id="2762218"/>
    <lineage>
        <taxon>Bacteria</taxon>
        <taxon>Bacillati</taxon>
        <taxon>Bacillota</taxon>
        <taxon>Bacilli</taxon>
        <taxon>Bacillales</taxon>
        <taxon>Caryophanaceae</taxon>
        <taxon>Solibacillus</taxon>
    </lineage>
</organism>
<dbReference type="Pfam" id="PF13452">
    <property type="entry name" value="FAS1_DH_region"/>
    <property type="match status" value="1"/>
</dbReference>
<reference evidence="2 3" key="1">
    <citation type="submission" date="2020-08" db="EMBL/GenBank/DDBJ databases">
        <title>A Genomic Blueprint of the Chicken Gut Microbiome.</title>
        <authorList>
            <person name="Gilroy R."/>
            <person name="Ravi A."/>
            <person name="Getino M."/>
            <person name="Pursley I."/>
            <person name="Horton D.L."/>
            <person name="Alikhan N.-F."/>
            <person name="Baker D."/>
            <person name="Gharbi K."/>
            <person name="Hall N."/>
            <person name="Watson M."/>
            <person name="Adriaenssens E.M."/>
            <person name="Foster-Nyarko E."/>
            <person name="Jarju S."/>
            <person name="Secka A."/>
            <person name="Antonio M."/>
            <person name="Oren A."/>
            <person name="Chaudhuri R."/>
            <person name="La Ragione R.M."/>
            <person name="Hildebrand F."/>
            <person name="Pallen M.J."/>
        </authorList>
    </citation>
    <scope>NUCLEOTIDE SEQUENCE [LARGE SCALE GENOMIC DNA]</scope>
    <source>
        <strain evidence="2 3">Sa1YVA6</strain>
    </source>
</reference>
<dbReference type="PANTHER" id="PTHR43437:SF3">
    <property type="entry name" value="HYDROXYACYL-THIOESTER DEHYDRATASE TYPE 2, MITOCHONDRIAL"/>
    <property type="match status" value="1"/>
</dbReference>
<sequence>MELKHLIGKTGNPFTFKVEQRHIRQFAQAIGDSNPLYTDEEYAKKTPYKGIIAPLTFPIAVKPDDENDKFDLGLDYRRMLHGEQQFKYSRPIRAGETLYCHMKVTDVYEKDGKNGAMEFILLDTEINDENGEHIVTSRTNILYRPLVTN</sequence>
<dbReference type="PIRSF" id="PIRSF018072">
    <property type="entry name" value="UCP018072"/>
    <property type="match status" value="1"/>
</dbReference>
<dbReference type="Proteomes" id="UP000600565">
    <property type="component" value="Unassembled WGS sequence"/>
</dbReference>
<dbReference type="InterPro" id="IPR016709">
    <property type="entry name" value="HadA-like"/>
</dbReference>
<evidence type="ECO:0000313" key="3">
    <source>
        <dbReference type="Proteomes" id="UP000600565"/>
    </source>
</evidence>
<dbReference type="RefSeq" id="WP_191703955.1">
    <property type="nucleotide sequence ID" value="NZ_JACSPW010000008.1"/>
</dbReference>
<comment type="caution">
    <text evidence="2">The sequence shown here is derived from an EMBL/GenBank/DDBJ whole genome shotgun (WGS) entry which is preliminary data.</text>
</comment>
<keyword evidence="3" id="KW-1185">Reference proteome</keyword>
<feature type="domain" description="FAS1-like dehydratase" evidence="1">
    <location>
        <begin position="6"/>
        <end position="136"/>
    </location>
</feature>
<name>A0ABR8XNB1_9BACL</name>
<dbReference type="InterPro" id="IPR039569">
    <property type="entry name" value="FAS1-like_DH_region"/>
</dbReference>
<protein>
    <submittedName>
        <fullName evidence="2">MaoC family dehydratase N-terminal domain-containing protein</fullName>
    </submittedName>
</protein>
<gene>
    <name evidence="2" type="ORF">H9632_09985</name>
</gene>
<dbReference type="InterPro" id="IPR029069">
    <property type="entry name" value="HotDog_dom_sf"/>
</dbReference>
<dbReference type="Gene3D" id="3.10.129.10">
    <property type="entry name" value="Hotdog Thioesterase"/>
    <property type="match status" value="1"/>
</dbReference>